<keyword evidence="9" id="KW-0804">Transcription</keyword>
<evidence type="ECO:0000256" key="13">
    <source>
        <dbReference type="SAM" id="MobiDB-lite"/>
    </source>
</evidence>
<dbReference type="GO" id="GO:0016607">
    <property type="term" value="C:nuclear speck"/>
    <property type="evidence" value="ECO:0007669"/>
    <property type="project" value="UniProtKB-SubCell"/>
</dbReference>
<evidence type="ECO:0000256" key="3">
    <source>
        <dbReference type="ARBA" id="ARBA00019052"/>
    </source>
</evidence>
<feature type="domain" description="HMG box" evidence="14">
    <location>
        <begin position="44"/>
        <end position="102"/>
    </location>
</feature>
<evidence type="ECO:0000256" key="9">
    <source>
        <dbReference type="ARBA" id="ARBA00023163"/>
    </source>
</evidence>
<keyword evidence="4" id="KW-0221">Differentiation</keyword>
<feature type="region of interest" description="Disordered" evidence="13">
    <location>
        <begin position="99"/>
        <end position="176"/>
    </location>
</feature>
<dbReference type="SUPFAM" id="SSF47095">
    <property type="entry name" value="HMG-box"/>
    <property type="match status" value="1"/>
</dbReference>
<reference evidence="15" key="1">
    <citation type="submission" date="2023-10" db="EMBL/GenBank/DDBJ databases">
        <title>Genome assembly of Pristionchus species.</title>
        <authorList>
            <person name="Yoshida K."/>
            <person name="Sommer R.J."/>
        </authorList>
    </citation>
    <scope>NUCLEOTIDE SEQUENCE</scope>
    <source>
        <strain evidence="15">RS0144</strain>
    </source>
</reference>
<keyword evidence="5" id="KW-0112">Calmodulin-binding</keyword>
<dbReference type="GO" id="GO:0007548">
    <property type="term" value="P:sex differentiation"/>
    <property type="evidence" value="ECO:0007669"/>
    <property type="project" value="UniProtKB-KW"/>
</dbReference>
<protein>
    <recommendedName>
        <fullName evidence="3">Sex-determining region Y protein</fullName>
    </recommendedName>
    <alternativeName>
        <fullName evidence="10">Testis-determining factor</fullName>
    </alternativeName>
</protein>
<dbReference type="Pfam" id="PF00505">
    <property type="entry name" value="HMG_box"/>
    <property type="match status" value="1"/>
</dbReference>
<feature type="DNA-binding region" description="HMG box" evidence="12">
    <location>
        <begin position="44"/>
        <end position="102"/>
    </location>
</feature>
<comment type="caution">
    <text evidence="15">The sequence shown here is derived from an EMBL/GenBank/DDBJ whole genome shotgun (WGS) entry which is preliminary data.</text>
</comment>
<evidence type="ECO:0000259" key="14">
    <source>
        <dbReference type="PROSITE" id="PS50118"/>
    </source>
</evidence>
<accession>A0AAV5T578</accession>
<evidence type="ECO:0000256" key="8">
    <source>
        <dbReference type="ARBA" id="ARBA00023159"/>
    </source>
</evidence>
<name>A0AAV5T578_9BILA</name>
<dbReference type="EMBL" id="BTSX01000003">
    <property type="protein sequence ID" value="GMS88769.1"/>
    <property type="molecule type" value="Genomic_DNA"/>
</dbReference>
<comment type="function">
    <text evidence="11">Transcriptional regulator that controls a genetic switch in male development. It is necessary and sufficient for initiating male sex determination by directing the development of supporting cell precursors (pre-Sertoli cells) as Sertoli rather than granulosa cells. Involved in different aspects of gene regulation including promoter activation or repression. Binds to the DNA consensus sequence 5'-[AT]AACAA[AT]-3'. SRY HMG box recognizes DNA by partial intercalation in the minor groove and promotes DNA bending. Also involved in pre-mRNA splicing. In male adult brain involved in the maintenance of motor functions of dopaminergic neurons.</text>
</comment>
<dbReference type="GO" id="GO:0005516">
    <property type="term" value="F:calmodulin binding"/>
    <property type="evidence" value="ECO:0007669"/>
    <property type="project" value="UniProtKB-KW"/>
</dbReference>
<dbReference type="GO" id="GO:0000978">
    <property type="term" value="F:RNA polymerase II cis-regulatory region sequence-specific DNA binding"/>
    <property type="evidence" value="ECO:0007669"/>
    <property type="project" value="TreeGrafter"/>
</dbReference>
<evidence type="ECO:0000256" key="1">
    <source>
        <dbReference type="ARBA" id="ARBA00004324"/>
    </source>
</evidence>
<evidence type="ECO:0000313" key="16">
    <source>
        <dbReference type="Proteomes" id="UP001432027"/>
    </source>
</evidence>
<evidence type="ECO:0000256" key="5">
    <source>
        <dbReference type="ARBA" id="ARBA00022860"/>
    </source>
</evidence>
<proteinExistence type="inferred from homology"/>
<evidence type="ECO:0000256" key="12">
    <source>
        <dbReference type="PROSITE-ProRule" id="PRU00267"/>
    </source>
</evidence>
<dbReference type="AlphaFoldDB" id="A0AAV5T578"/>
<dbReference type="PANTHER" id="PTHR10270:SF161">
    <property type="entry name" value="SEX-DETERMINING REGION Y PROTEIN"/>
    <property type="match status" value="1"/>
</dbReference>
<keyword evidence="16" id="KW-1185">Reference proteome</keyword>
<keyword evidence="8" id="KW-0010">Activator</keyword>
<dbReference type="SMART" id="SM00398">
    <property type="entry name" value="HMG"/>
    <property type="match status" value="1"/>
</dbReference>
<evidence type="ECO:0000256" key="6">
    <source>
        <dbReference type="ARBA" id="ARBA00022928"/>
    </source>
</evidence>
<keyword evidence="12" id="KW-0539">Nucleus</keyword>
<evidence type="ECO:0000256" key="7">
    <source>
        <dbReference type="ARBA" id="ARBA00023125"/>
    </source>
</evidence>
<dbReference type="InterPro" id="IPR050140">
    <property type="entry name" value="SRY-related_HMG-box_TF-like"/>
</dbReference>
<keyword evidence="7 12" id="KW-0238">DNA-binding</keyword>
<dbReference type="GO" id="GO:0001228">
    <property type="term" value="F:DNA-binding transcription activator activity, RNA polymerase II-specific"/>
    <property type="evidence" value="ECO:0007669"/>
    <property type="project" value="TreeGrafter"/>
</dbReference>
<dbReference type="Proteomes" id="UP001432027">
    <property type="component" value="Unassembled WGS sequence"/>
</dbReference>
<gene>
    <name evidence="15" type="ORF">PENTCL1PPCAC_10944</name>
</gene>
<comment type="similarity">
    <text evidence="2">Belongs to the SRY family.</text>
</comment>
<dbReference type="PANTHER" id="PTHR10270">
    <property type="entry name" value="SOX TRANSCRIPTION FACTOR"/>
    <property type="match status" value="1"/>
</dbReference>
<comment type="subcellular location">
    <subcellularLocation>
        <location evidence="1">Nucleus speckle</location>
    </subcellularLocation>
</comment>
<dbReference type="GO" id="GO:0030154">
    <property type="term" value="P:cell differentiation"/>
    <property type="evidence" value="ECO:0007669"/>
    <property type="project" value="UniProtKB-KW"/>
</dbReference>
<evidence type="ECO:0000256" key="10">
    <source>
        <dbReference type="ARBA" id="ARBA00032498"/>
    </source>
</evidence>
<keyword evidence="6" id="KW-0726">Sexual differentiation</keyword>
<dbReference type="PROSITE" id="PS50118">
    <property type="entry name" value="HMG_BOX_2"/>
    <property type="match status" value="1"/>
</dbReference>
<organism evidence="15 16">
    <name type="scientific">Pristionchus entomophagus</name>
    <dbReference type="NCBI Taxonomy" id="358040"/>
    <lineage>
        <taxon>Eukaryota</taxon>
        <taxon>Metazoa</taxon>
        <taxon>Ecdysozoa</taxon>
        <taxon>Nematoda</taxon>
        <taxon>Chromadorea</taxon>
        <taxon>Rhabditida</taxon>
        <taxon>Rhabditina</taxon>
        <taxon>Diplogasteromorpha</taxon>
        <taxon>Diplogasteroidea</taxon>
        <taxon>Neodiplogasteridae</taxon>
        <taxon>Pristionchus</taxon>
    </lineage>
</organism>
<evidence type="ECO:0000313" key="15">
    <source>
        <dbReference type="EMBL" id="GMS88769.1"/>
    </source>
</evidence>
<dbReference type="InterPro" id="IPR036910">
    <property type="entry name" value="HMG_box_dom_sf"/>
</dbReference>
<dbReference type="Gene3D" id="1.10.30.10">
    <property type="entry name" value="High mobility group box domain"/>
    <property type="match status" value="1"/>
</dbReference>
<sequence length="190" mass="21157">MKASGWEEHKIERVPNPFFKEMPLTADKISNDDDDGKPVPSSPSSPFVNGFILWARDERRKLSQEDPMMSKSEISEQLGERWKKLSVDKKMTFVDEARRMRASNAEVSCQASSQEEKAPTADDSSLDSQAEVEDQVITAKQLDDIVASGRHKSSVPIPSDAPHDTPLQNTAKIPRPTNAFMLWSNSLGAN</sequence>
<feature type="region of interest" description="Disordered" evidence="13">
    <location>
        <begin position="17"/>
        <end position="45"/>
    </location>
</feature>
<evidence type="ECO:0000256" key="2">
    <source>
        <dbReference type="ARBA" id="ARBA00005998"/>
    </source>
</evidence>
<dbReference type="InterPro" id="IPR009071">
    <property type="entry name" value="HMG_box_dom"/>
</dbReference>
<evidence type="ECO:0000256" key="11">
    <source>
        <dbReference type="ARBA" id="ARBA00045821"/>
    </source>
</evidence>
<evidence type="ECO:0000256" key="4">
    <source>
        <dbReference type="ARBA" id="ARBA00022782"/>
    </source>
</evidence>